<reference evidence="2 3" key="1">
    <citation type="submission" date="2021-01" db="EMBL/GenBank/DDBJ databases">
        <title>Whole genome shotgun sequence of Verrucosispora qiuiae NBRC 106684.</title>
        <authorList>
            <person name="Komaki H."/>
            <person name="Tamura T."/>
        </authorList>
    </citation>
    <scope>NUCLEOTIDE SEQUENCE [LARGE SCALE GENOMIC DNA]</scope>
    <source>
        <strain evidence="2 3">NBRC 106684</strain>
    </source>
</reference>
<keyword evidence="3" id="KW-1185">Reference proteome</keyword>
<dbReference type="EMBL" id="BOPC01000027">
    <property type="protein sequence ID" value="GIJ27007.1"/>
    <property type="molecule type" value="Genomic_DNA"/>
</dbReference>
<name>A0ABQ4JA10_9ACTN</name>
<protein>
    <submittedName>
        <fullName evidence="2">Uncharacterized protein</fullName>
    </submittedName>
</protein>
<evidence type="ECO:0000313" key="3">
    <source>
        <dbReference type="Proteomes" id="UP000653076"/>
    </source>
</evidence>
<gene>
    <name evidence="2" type="ORF">Vqi01_21690</name>
</gene>
<proteinExistence type="predicted"/>
<dbReference type="Proteomes" id="UP000653076">
    <property type="component" value="Unassembled WGS sequence"/>
</dbReference>
<evidence type="ECO:0000256" key="1">
    <source>
        <dbReference type="SAM" id="MobiDB-lite"/>
    </source>
</evidence>
<sequence length="120" mass="12815">MCDIGLLSTRTSVVPGPRPRAAATAARRTARRDLPPLRPPHLPIPAPRRQPEPLARDEIGRCVIEVEERAGTLALGHANVAFTMKTYVHSQDEALKAAGGMLGAVYATTEKEAAVTPSAR</sequence>
<evidence type="ECO:0000313" key="2">
    <source>
        <dbReference type="EMBL" id="GIJ27007.1"/>
    </source>
</evidence>
<accession>A0ABQ4JA10</accession>
<organism evidence="2 3">
    <name type="scientific">Micromonospora qiuiae</name>
    <dbReference type="NCBI Taxonomy" id="502268"/>
    <lineage>
        <taxon>Bacteria</taxon>
        <taxon>Bacillati</taxon>
        <taxon>Actinomycetota</taxon>
        <taxon>Actinomycetes</taxon>
        <taxon>Micromonosporales</taxon>
        <taxon>Micromonosporaceae</taxon>
        <taxon>Micromonospora</taxon>
    </lineage>
</organism>
<comment type="caution">
    <text evidence="2">The sequence shown here is derived from an EMBL/GenBank/DDBJ whole genome shotgun (WGS) entry which is preliminary data.</text>
</comment>
<feature type="compositionally biased region" description="Pro residues" evidence="1">
    <location>
        <begin position="36"/>
        <end position="48"/>
    </location>
</feature>
<feature type="region of interest" description="Disordered" evidence="1">
    <location>
        <begin position="13"/>
        <end position="54"/>
    </location>
</feature>